<dbReference type="EMBL" id="BAUT01000008">
    <property type="protein sequence ID" value="GAE25315.1"/>
    <property type="molecule type" value="Genomic_DNA"/>
</dbReference>
<dbReference type="AlphaFoldDB" id="W4Q040"/>
<dbReference type="InterPro" id="IPR020908">
    <property type="entry name" value="UPF0738"/>
</dbReference>
<keyword evidence="2" id="KW-1185">Reference proteome</keyword>
<dbReference type="RefSeq" id="WP_052002087.1">
    <property type="nucleotide sequence ID" value="NZ_BAUT01000008.1"/>
</dbReference>
<dbReference type="Proteomes" id="UP000018890">
    <property type="component" value="Unassembled WGS sequence"/>
</dbReference>
<dbReference type="STRING" id="1236970.JCM9140_1302"/>
<gene>
    <name evidence="1" type="ORF">JCM9140_1302</name>
</gene>
<dbReference type="Pfam" id="PF19785">
    <property type="entry name" value="UPF0738"/>
    <property type="match status" value="1"/>
</dbReference>
<name>W4Q040_9BACI</name>
<comment type="caution">
    <text evidence="1">The sequence shown here is derived from an EMBL/GenBank/DDBJ whole genome shotgun (WGS) entry which is preliminary data.</text>
</comment>
<evidence type="ECO:0000313" key="1">
    <source>
        <dbReference type="EMBL" id="GAE25315.1"/>
    </source>
</evidence>
<organism evidence="1 2">
    <name type="scientific">Halalkalibacter wakoensis JCM 9140</name>
    <dbReference type="NCBI Taxonomy" id="1236970"/>
    <lineage>
        <taxon>Bacteria</taxon>
        <taxon>Bacillati</taxon>
        <taxon>Bacillota</taxon>
        <taxon>Bacilli</taxon>
        <taxon>Bacillales</taxon>
        <taxon>Bacillaceae</taxon>
        <taxon>Halalkalibacter</taxon>
    </lineage>
</organism>
<sequence length="126" mass="14470">MKKLNVKNIMSEEGRFVAILEETVEESFAKTLKDGGRMLVDSDDLAFVYIIEDDSTLYYVCFSQPTWVTLNEIVSKEETLSLQLHENIHIQLESIVTELAFLTENIEGNSNYGEEMERAVEEVFHS</sequence>
<dbReference type="OrthoDB" id="2966478at2"/>
<reference evidence="1" key="1">
    <citation type="journal article" date="2014" name="Genome Announc.">
        <title>Draft Genome Sequences of Three Alkaliphilic Bacillus Strains, Bacillus wakoensis JCM 9140T, Bacillus akibai JCM 9157T, and Bacillus hemicellulosilyticus JCM 9152T.</title>
        <authorList>
            <person name="Yuki M."/>
            <person name="Oshima K."/>
            <person name="Suda W."/>
            <person name="Oshida Y."/>
            <person name="Kitamura K."/>
            <person name="Iida T."/>
            <person name="Hattori M."/>
            <person name="Ohkuma M."/>
        </authorList>
    </citation>
    <scope>NUCLEOTIDE SEQUENCE [LARGE SCALE GENOMIC DNA]</scope>
    <source>
        <strain evidence="1">JCM 9140</strain>
    </source>
</reference>
<evidence type="ECO:0000313" key="2">
    <source>
        <dbReference type="Proteomes" id="UP000018890"/>
    </source>
</evidence>
<proteinExistence type="predicted"/>
<accession>W4Q040</accession>
<protein>
    <submittedName>
        <fullName evidence="1">Uncharacterized protein</fullName>
    </submittedName>
</protein>